<dbReference type="InParanoid" id="C1EBI6"/>
<dbReference type="AlphaFoldDB" id="C1EBI6"/>
<evidence type="ECO:0000313" key="2">
    <source>
        <dbReference type="Proteomes" id="UP000002009"/>
    </source>
</evidence>
<sequence>MFTLTASAAHARAHAVPSASTSSPIRAPTRVVRVAPFARSPSTRYARSSHVAKMGMDTGNPFVDGWLDLTDTVSGGGKDLGVSELAEKLGKDIYMDINGWHLFLRDAKYHVPLARIVQSTIANDGNRFEEPSIENILKNCPVKIGGGKSKVMLHDLMPNIVVQDFMKICERYADDL</sequence>
<dbReference type="eggNOG" id="ENOG502S7PR">
    <property type="taxonomic scope" value="Eukaryota"/>
</dbReference>
<proteinExistence type="predicted"/>
<keyword evidence="2" id="KW-1185">Reference proteome</keyword>
<dbReference type="OMA" id="DIAGWHL"/>
<organism evidence="1 2">
    <name type="scientific">Micromonas commoda (strain RCC299 / NOUM17 / CCMP2709)</name>
    <name type="common">Picoplanktonic green alga</name>
    <dbReference type="NCBI Taxonomy" id="296587"/>
    <lineage>
        <taxon>Eukaryota</taxon>
        <taxon>Viridiplantae</taxon>
        <taxon>Chlorophyta</taxon>
        <taxon>Mamiellophyceae</taxon>
        <taxon>Mamiellales</taxon>
        <taxon>Mamiellaceae</taxon>
        <taxon>Micromonas</taxon>
    </lineage>
</organism>
<evidence type="ECO:0000313" key="1">
    <source>
        <dbReference type="EMBL" id="ACO65418.1"/>
    </source>
</evidence>
<dbReference type="STRING" id="296587.C1EBI6"/>
<dbReference type="KEGG" id="mis:MICPUN_107380"/>
<dbReference type="InterPro" id="IPR021518">
    <property type="entry name" value="DUF3181"/>
</dbReference>
<dbReference type="Pfam" id="PF11378">
    <property type="entry name" value="DUF3181"/>
    <property type="match status" value="1"/>
</dbReference>
<protein>
    <submittedName>
        <fullName evidence="1">Uncharacterized protein</fullName>
    </submittedName>
</protein>
<dbReference type="GeneID" id="8246337"/>
<dbReference type="Proteomes" id="UP000002009">
    <property type="component" value="Chromosome 9"/>
</dbReference>
<reference evidence="1 2" key="1">
    <citation type="journal article" date="2009" name="Science">
        <title>Green evolution and dynamic adaptations revealed by genomes of the marine picoeukaryotes Micromonas.</title>
        <authorList>
            <person name="Worden A.Z."/>
            <person name="Lee J.H."/>
            <person name="Mock T."/>
            <person name="Rouze P."/>
            <person name="Simmons M.P."/>
            <person name="Aerts A.L."/>
            <person name="Allen A.E."/>
            <person name="Cuvelier M.L."/>
            <person name="Derelle E."/>
            <person name="Everett M.V."/>
            <person name="Foulon E."/>
            <person name="Grimwood J."/>
            <person name="Gundlach H."/>
            <person name="Henrissat B."/>
            <person name="Napoli C."/>
            <person name="McDonald S.M."/>
            <person name="Parker M.S."/>
            <person name="Rombauts S."/>
            <person name="Salamov A."/>
            <person name="Von Dassow P."/>
            <person name="Badger J.H."/>
            <person name="Coutinho P.M."/>
            <person name="Demir E."/>
            <person name="Dubchak I."/>
            <person name="Gentemann C."/>
            <person name="Eikrem W."/>
            <person name="Gready J.E."/>
            <person name="John U."/>
            <person name="Lanier W."/>
            <person name="Lindquist E.A."/>
            <person name="Lucas S."/>
            <person name="Mayer K.F."/>
            <person name="Moreau H."/>
            <person name="Not F."/>
            <person name="Otillar R."/>
            <person name="Panaud O."/>
            <person name="Pangilinan J."/>
            <person name="Paulsen I."/>
            <person name="Piegu B."/>
            <person name="Poliakov A."/>
            <person name="Robbens S."/>
            <person name="Schmutz J."/>
            <person name="Toulza E."/>
            <person name="Wyss T."/>
            <person name="Zelensky A."/>
            <person name="Zhou K."/>
            <person name="Armbrust E.V."/>
            <person name="Bhattacharya D."/>
            <person name="Goodenough U.W."/>
            <person name="Van de Peer Y."/>
            <person name="Grigoriev I.V."/>
        </authorList>
    </citation>
    <scope>NUCLEOTIDE SEQUENCE [LARGE SCALE GENOMIC DNA]</scope>
    <source>
        <strain evidence="2">RCC299 / NOUM17</strain>
    </source>
</reference>
<gene>
    <name evidence="1" type="primary">CCT1</name>
    <name evidence="1" type="ORF">MICPUN_107380</name>
</gene>
<dbReference type="RefSeq" id="XP_002504160.1">
    <property type="nucleotide sequence ID" value="XM_002504114.1"/>
</dbReference>
<name>C1EBI6_MICCC</name>
<dbReference type="OrthoDB" id="498085at2759"/>
<dbReference type="EMBL" id="CP001329">
    <property type="protein sequence ID" value="ACO65418.1"/>
    <property type="molecule type" value="Genomic_DNA"/>
</dbReference>
<accession>C1EBI6</accession>